<feature type="transmembrane region" description="Helical" evidence="1">
    <location>
        <begin position="229"/>
        <end position="249"/>
    </location>
</feature>
<evidence type="ECO:0000313" key="3">
    <source>
        <dbReference type="EMBL" id="ALU31060.1"/>
    </source>
</evidence>
<gene>
    <name evidence="2" type="ORF">ATY89_10575</name>
    <name evidence="3" type="ORF">ATZ20_02130</name>
</gene>
<dbReference type="EMBL" id="CP013694">
    <property type="protein sequence ID" value="ALU30342.1"/>
    <property type="molecule type" value="Genomic_DNA"/>
</dbReference>
<feature type="transmembrane region" description="Helical" evidence="1">
    <location>
        <begin position="261"/>
        <end position="277"/>
    </location>
</feature>
<dbReference type="RefSeq" id="WP_011278318.1">
    <property type="nucleotide sequence ID" value="NZ_CP013694.1"/>
</dbReference>
<dbReference type="Proteomes" id="UP000065473">
    <property type="component" value="Chromosome"/>
</dbReference>
<keyword evidence="1" id="KW-0472">Membrane</keyword>
<feature type="transmembrane region" description="Helical" evidence="1">
    <location>
        <begin position="31"/>
        <end position="50"/>
    </location>
</feature>
<feature type="transmembrane region" description="Helical" evidence="1">
    <location>
        <begin position="464"/>
        <end position="484"/>
    </location>
</feature>
<dbReference type="NCBIfam" id="NF046075">
    <property type="entry name" value="UpsF"/>
    <property type="match status" value="1"/>
</dbReference>
<feature type="transmembrane region" description="Helical" evidence="1">
    <location>
        <begin position="283"/>
        <end position="300"/>
    </location>
</feature>
<evidence type="ECO:0000313" key="5">
    <source>
        <dbReference type="Proteomes" id="UP000065473"/>
    </source>
</evidence>
<dbReference type="AlphaFoldDB" id="A0A0U2W1U4"/>
<keyword evidence="1" id="KW-0812">Transmembrane</keyword>
<dbReference type="InterPro" id="IPR056569">
    <property type="entry name" value="ArlJ-like"/>
</dbReference>
<organism evidence="3 4">
    <name type="scientific">Sulfolobus acidocaldarius</name>
    <dbReference type="NCBI Taxonomy" id="2285"/>
    <lineage>
        <taxon>Archaea</taxon>
        <taxon>Thermoproteota</taxon>
        <taxon>Thermoprotei</taxon>
        <taxon>Sulfolobales</taxon>
        <taxon>Sulfolobaceae</taxon>
        <taxon>Sulfolobus</taxon>
    </lineage>
</organism>
<evidence type="ECO:0000256" key="1">
    <source>
        <dbReference type="SAM" id="Phobius"/>
    </source>
</evidence>
<dbReference type="PANTHER" id="PTHR35402">
    <property type="entry name" value="INTEGRAL MEMBRANE PROTEIN-RELATED"/>
    <property type="match status" value="1"/>
</dbReference>
<keyword evidence="1" id="KW-1133">Transmembrane helix</keyword>
<dbReference type="OrthoDB" id="37027at2157"/>
<dbReference type="PaxDb" id="1435377-SUSAZ_07110"/>
<dbReference type="EMBL" id="CP013695">
    <property type="protein sequence ID" value="ALU31060.1"/>
    <property type="molecule type" value="Genomic_DNA"/>
</dbReference>
<protein>
    <submittedName>
        <fullName evidence="3">Uncharacterized protein</fullName>
    </submittedName>
</protein>
<dbReference type="STRING" id="1435377.SUSAZ_07110"/>
<feature type="transmembrane region" description="Helical" evidence="1">
    <location>
        <begin position="412"/>
        <end position="432"/>
    </location>
</feature>
<reference evidence="4 5" key="1">
    <citation type="submission" date="2015-12" db="EMBL/GenBank/DDBJ databases">
        <title>A stable core within a dynamic pangenome in Sulfolobus acidocaldarius.</title>
        <authorList>
            <person name="Anderson R."/>
            <person name="Kouris A."/>
            <person name="Seward C."/>
            <person name="Campbell K."/>
            <person name="Whitaker R."/>
        </authorList>
    </citation>
    <scope>NUCLEOTIDE SEQUENCE [LARGE SCALE GENOMIC DNA]</scope>
    <source>
        <strain evidence="2 5">GG12-C01-09</strain>
        <strain evidence="3 4">NG05B_CO5_07</strain>
    </source>
</reference>
<feature type="transmembrane region" description="Helical" evidence="1">
    <location>
        <begin position="203"/>
        <end position="223"/>
    </location>
</feature>
<dbReference type="OMA" id="MNTRINE"/>
<sequence length="488" mass="55988">MKILACDIFQDKIKSYIEYTGDDFNDIRKKYIQLLMFSPIGVALILLMSFTISRFLLFSLIGYGIIVYFFPVIYSWSKKEEYRKVTNLESPLISLVCYVNSLIDKSLITTMEDLSKLKHLKTPSIESQMLKKTINILNYSSYKSIQRRESLHRGDLMGKIYSAYMVSMDMGVSLKDRLREAMKEILSLYKEDYRNYVNKATELSEVIFSIFLLLPIVLIGFQFTFKVSLFELLLPLSFAPLIVFLISIMQPNSDYDINMNWKQFIPVILSFVVALLLNVNLSIRFLIIVSGILVSVYLIYRQVRIANQLVKLLPDLLREVADYMKIGYSITGSLSKIRIRDKFGVVENIVKKSVLEGEVGEVKTPSKLFNNIIELFKIFNKSGTSYNVLEELAGTLNEIMLVQDSMTKQLRLFDAMVILTPVMLWITFSILGNISSDSATLSGIVVLLYSVTTSFIFSKLSRFTLFYFPTILMGTLIPLILSFIPHVF</sequence>
<evidence type="ECO:0000313" key="4">
    <source>
        <dbReference type="Proteomes" id="UP000060043"/>
    </source>
</evidence>
<accession>A0A0U2W1U4</accession>
<feature type="transmembrane region" description="Helical" evidence="1">
    <location>
        <begin position="438"/>
        <end position="457"/>
    </location>
</feature>
<dbReference type="Proteomes" id="UP000060043">
    <property type="component" value="Chromosome"/>
</dbReference>
<proteinExistence type="predicted"/>
<evidence type="ECO:0000313" key="2">
    <source>
        <dbReference type="EMBL" id="ALU30342.1"/>
    </source>
</evidence>
<name>A0A0U2W1U4_9CREN</name>
<feature type="transmembrane region" description="Helical" evidence="1">
    <location>
        <begin position="56"/>
        <end position="74"/>
    </location>
</feature>
<dbReference type="PANTHER" id="PTHR35402:SF1">
    <property type="entry name" value="TYPE II SECRETION SYSTEM PROTEIN GSPF DOMAIN-CONTAINING PROTEIN"/>
    <property type="match status" value="1"/>
</dbReference>